<evidence type="ECO:0000256" key="2">
    <source>
        <dbReference type="ARBA" id="ARBA00005369"/>
    </source>
</evidence>
<feature type="compositionally biased region" description="Low complexity" evidence="8">
    <location>
        <begin position="55"/>
        <end position="174"/>
    </location>
</feature>
<evidence type="ECO:0000256" key="7">
    <source>
        <dbReference type="ARBA" id="ARBA00022691"/>
    </source>
</evidence>
<dbReference type="AlphaFoldDB" id="A0A261Y5I2"/>
<gene>
    <name evidence="11" type="ORF">BZG36_00941</name>
</gene>
<comment type="subcellular location">
    <subcellularLocation>
        <location evidence="1">Cytoplasm</location>
    </subcellularLocation>
</comment>
<evidence type="ECO:0000256" key="3">
    <source>
        <dbReference type="ARBA" id="ARBA00011890"/>
    </source>
</evidence>
<sequence length="825" mass="86324">MRFIKLFCLGVSVLVYAESLPFKRSLNVDTKNLVKRIAYDYTAPVDNSTTTAVPTDTSSVTFTSTDAPRSTSTDASSSSSDSISVTTGMVTVSNTTSGSASSTTSMDTVTPTTDTLSSTVTSTSTDTSTATSTETTSTPTITGTASTTSSTDVSLSSTTVSTSTASGTTDMTTSNITRTDMPTTPAPVSVTWSTPLTPSSSTTYMSSNSANSASSMSTTVTPTDTLSSTSTETPTVTPTITVTETPTNTPTVTVTSASSTSQDTSTTQPFTNTQTEIPMSSSSSVPPIQTSSQSSVQTLSTPVTPATTSSVDPAISTNFPQSTSVSVSVYQYSSLTWLPSSMDLTAVPAVVASSSVAQMSSASMTNAAQVIPQFITPNTNVAIPSNSVSVSMKFDAISYAQMVQDPVLAAQVISQFPTIIANSLGISPSDVVILSISSADLSGSQSMNMKRRGLVPRQATTGIIVTFAIPSDQVNNLQAQIQNPQSSLRSSATSGQLGQLVDPSYSLTTTVPNDPSQGKVPSVNDPNTQSSTNGGSSASGSGTTGGVSRGVIIGVAVAGCTFLYAGMTTLVIRHYRKKKAAQAIKAHQRLLYNQAISAPSVACLGLLLSRTSNDELVSNLRRGNIINSDRVEEAMKSVDRAKYTKHSAYEDSPQSIGYGATISAPHMHAYALESLKDYLKPGMKALDIGSGSGYLTSCMAAMVGPEGRVVGIDHIEELVEQATNNVRRDRPDYLDSGRIHFVTGDGRKGYREEAPYDCIHVGAAAATMPQELIDQLKSPGRIFIPVGDFSQAIYQIDKDANGNVTKKELMGYVPLTDASSQRRRF</sequence>
<reference evidence="11 12" key="1">
    <citation type="journal article" date="2017" name="Mycologia">
        <title>Bifiguratus adelaidae, gen. et sp. nov., a new member of Mucoromycotina in endophytic and soil-dwelling habitats.</title>
        <authorList>
            <person name="Torres-Cruz T.J."/>
            <person name="Billingsley Tobias T.L."/>
            <person name="Almatruk M."/>
            <person name="Hesse C."/>
            <person name="Kuske C.R."/>
            <person name="Desiro A."/>
            <person name="Benucci G.M."/>
            <person name="Bonito G."/>
            <person name="Stajich J.E."/>
            <person name="Dunlap C."/>
            <person name="Arnold A.E."/>
            <person name="Porras-Alfaro A."/>
        </authorList>
    </citation>
    <scope>NUCLEOTIDE SEQUENCE [LARGE SCALE GENOMIC DNA]</scope>
    <source>
        <strain evidence="11 12">AZ0501</strain>
    </source>
</reference>
<dbReference type="Pfam" id="PF01135">
    <property type="entry name" value="PCMT"/>
    <property type="match status" value="1"/>
</dbReference>
<dbReference type="Gene3D" id="3.40.50.150">
    <property type="entry name" value="Vaccinia Virus protein VP39"/>
    <property type="match status" value="1"/>
</dbReference>
<dbReference type="PROSITE" id="PS00018">
    <property type="entry name" value="EF_HAND_1"/>
    <property type="match status" value="1"/>
</dbReference>
<accession>A0A261Y5I2</accession>
<keyword evidence="6" id="KW-0808">Transferase</keyword>
<feature type="compositionally biased region" description="Low complexity" evidence="8">
    <location>
        <begin position="530"/>
        <end position="541"/>
    </location>
</feature>
<dbReference type="PROSITE" id="PS01279">
    <property type="entry name" value="PCMT"/>
    <property type="match status" value="1"/>
</dbReference>
<evidence type="ECO:0000256" key="9">
    <source>
        <dbReference type="SAM" id="Phobius"/>
    </source>
</evidence>
<dbReference type="InterPro" id="IPR029063">
    <property type="entry name" value="SAM-dependent_MTases_sf"/>
</dbReference>
<evidence type="ECO:0000256" key="8">
    <source>
        <dbReference type="SAM" id="MobiDB-lite"/>
    </source>
</evidence>
<keyword evidence="9" id="KW-0812">Transmembrane</keyword>
<dbReference type="InterPro" id="IPR000682">
    <property type="entry name" value="PCMT"/>
</dbReference>
<comment type="caution">
    <text evidence="11">The sequence shown here is derived from an EMBL/GenBank/DDBJ whole genome shotgun (WGS) entry which is preliminary data.</text>
</comment>
<keyword evidence="9" id="KW-1133">Transmembrane helix</keyword>
<dbReference type="InterPro" id="IPR018247">
    <property type="entry name" value="EF_Hand_1_Ca_BS"/>
</dbReference>
<dbReference type="Proteomes" id="UP000242875">
    <property type="component" value="Unassembled WGS sequence"/>
</dbReference>
<feature type="chain" id="PRO_5012379248" description="protein-L-isoaspartate(D-aspartate) O-methyltransferase" evidence="10">
    <location>
        <begin position="20"/>
        <end position="825"/>
    </location>
</feature>
<keyword evidence="4" id="KW-0963">Cytoplasm</keyword>
<dbReference type="OrthoDB" id="73890at2759"/>
<dbReference type="NCBIfam" id="TIGR00080">
    <property type="entry name" value="pimt"/>
    <property type="match status" value="1"/>
</dbReference>
<dbReference type="PANTHER" id="PTHR11579">
    <property type="entry name" value="PROTEIN-L-ISOASPARTATE O-METHYLTRANSFERASE"/>
    <property type="match status" value="1"/>
</dbReference>
<evidence type="ECO:0000256" key="4">
    <source>
        <dbReference type="ARBA" id="ARBA00022490"/>
    </source>
</evidence>
<feature type="compositionally biased region" description="Low complexity" evidence="8">
    <location>
        <begin position="189"/>
        <end position="310"/>
    </location>
</feature>
<name>A0A261Y5I2_9FUNG</name>
<keyword evidence="12" id="KW-1185">Reference proteome</keyword>
<evidence type="ECO:0000313" key="12">
    <source>
        <dbReference type="Proteomes" id="UP000242875"/>
    </source>
</evidence>
<organism evidence="11 12">
    <name type="scientific">Bifiguratus adelaidae</name>
    <dbReference type="NCBI Taxonomy" id="1938954"/>
    <lineage>
        <taxon>Eukaryota</taxon>
        <taxon>Fungi</taxon>
        <taxon>Fungi incertae sedis</taxon>
        <taxon>Mucoromycota</taxon>
        <taxon>Mucoromycotina</taxon>
        <taxon>Endogonomycetes</taxon>
        <taxon>Endogonales</taxon>
        <taxon>Endogonales incertae sedis</taxon>
        <taxon>Bifiguratus</taxon>
    </lineage>
</organism>
<feature type="compositionally biased region" description="Polar residues" evidence="8">
    <location>
        <begin position="505"/>
        <end position="516"/>
    </location>
</feature>
<evidence type="ECO:0000256" key="1">
    <source>
        <dbReference type="ARBA" id="ARBA00004496"/>
    </source>
</evidence>
<dbReference type="EMBL" id="MVBO01000009">
    <property type="protein sequence ID" value="OZJ05828.1"/>
    <property type="molecule type" value="Genomic_DNA"/>
</dbReference>
<evidence type="ECO:0000313" key="11">
    <source>
        <dbReference type="EMBL" id="OZJ05828.1"/>
    </source>
</evidence>
<proteinExistence type="inferred from homology"/>
<feature type="region of interest" description="Disordered" evidence="8">
    <location>
        <begin position="46"/>
        <end position="310"/>
    </location>
</feature>
<dbReference type="CDD" id="cd02440">
    <property type="entry name" value="AdoMet_MTases"/>
    <property type="match status" value="1"/>
</dbReference>
<comment type="similarity">
    <text evidence="2">Belongs to the methyltransferase superfamily. L-isoaspartyl/D-aspartyl protein methyltransferase family.</text>
</comment>
<dbReference type="GO" id="GO:0032259">
    <property type="term" value="P:methylation"/>
    <property type="evidence" value="ECO:0007669"/>
    <property type="project" value="UniProtKB-KW"/>
</dbReference>
<dbReference type="EC" id="2.1.1.77" evidence="3"/>
<evidence type="ECO:0000256" key="6">
    <source>
        <dbReference type="ARBA" id="ARBA00022679"/>
    </source>
</evidence>
<dbReference type="FunFam" id="3.40.50.150:FF:000027">
    <property type="entry name" value="Protein-L-isoaspartate O-methyltransferase"/>
    <property type="match status" value="1"/>
</dbReference>
<evidence type="ECO:0000256" key="5">
    <source>
        <dbReference type="ARBA" id="ARBA00022603"/>
    </source>
</evidence>
<dbReference type="PANTHER" id="PTHR11579:SF0">
    <property type="entry name" value="PROTEIN-L-ISOASPARTATE(D-ASPARTATE) O-METHYLTRANSFERASE"/>
    <property type="match status" value="1"/>
</dbReference>
<keyword evidence="5" id="KW-0489">Methyltransferase</keyword>
<feature type="region of interest" description="Disordered" evidence="8">
    <location>
        <begin position="504"/>
        <end position="543"/>
    </location>
</feature>
<dbReference type="GO" id="GO:0004719">
    <property type="term" value="F:protein-L-isoaspartate (D-aspartate) O-methyltransferase activity"/>
    <property type="evidence" value="ECO:0007669"/>
    <property type="project" value="UniProtKB-EC"/>
</dbReference>
<feature type="transmembrane region" description="Helical" evidence="9">
    <location>
        <begin position="551"/>
        <end position="572"/>
    </location>
</feature>
<dbReference type="GO" id="GO:0005737">
    <property type="term" value="C:cytoplasm"/>
    <property type="evidence" value="ECO:0007669"/>
    <property type="project" value="UniProtKB-SubCell"/>
</dbReference>
<evidence type="ECO:0000256" key="10">
    <source>
        <dbReference type="SAM" id="SignalP"/>
    </source>
</evidence>
<keyword evidence="7" id="KW-0949">S-adenosyl-L-methionine</keyword>
<protein>
    <recommendedName>
        <fullName evidence="3">protein-L-isoaspartate(D-aspartate) O-methyltransferase</fullName>
        <ecNumber evidence="3">2.1.1.77</ecNumber>
    </recommendedName>
</protein>
<keyword evidence="9" id="KW-0472">Membrane</keyword>
<keyword evidence="10" id="KW-0732">Signal</keyword>
<dbReference type="SUPFAM" id="SSF53335">
    <property type="entry name" value="S-adenosyl-L-methionine-dependent methyltransferases"/>
    <property type="match status" value="1"/>
</dbReference>
<feature type="signal peptide" evidence="10">
    <location>
        <begin position="1"/>
        <end position="19"/>
    </location>
</feature>